<protein>
    <submittedName>
        <fullName evidence="2">Uncharacterized protein</fullName>
    </submittedName>
</protein>
<feature type="region of interest" description="Disordered" evidence="1">
    <location>
        <begin position="922"/>
        <end position="941"/>
    </location>
</feature>
<evidence type="ECO:0000313" key="2">
    <source>
        <dbReference type="EMBL" id="ADD05574.1"/>
    </source>
</evidence>
<dbReference type="Proteomes" id="UP000001879">
    <property type="component" value="Chromosome"/>
</dbReference>
<reference evidence="3" key="1">
    <citation type="submission" date="2010-02" db="EMBL/GenBank/DDBJ databases">
        <title>Complete sequence of chromosome of Natrialba magadii ATCC 43099.</title>
        <authorList>
            <consortium name="US DOE Joint Genome Institute"/>
            <person name="Lucas S."/>
            <person name="Copeland A."/>
            <person name="Lapidus A."/>
            <person name="Cheng J.-F."/>
            <person name="Bruce D."/>
            <person name="Goodwin L."/>
            <person name="Pitluck S."/>
            <person name="Davenport K."/>
            <person name="Saunders E."/>
            <person name="Detter J.C."/>
            <person name="Han C."/>
            <person name="Tapia R."/>
            <person name="Land M."/>
            <person name="Hauser L."/>
            <person name="Kyrpides N."/>
            <person name="Mikhailova N."/>
            <person name="De Castro R.E."/>
            <person name="Maupin-Furlow J.A."/>
            <person name="Woyke T."/>
        </authorList>
    </citation>
    <scope>NUCLEOTIDE SEQUENCE [LARGE SCALE GENOMIC DNA]</scope>
    <source>
        <strain evidence="3">ATCC 43099 / DSM 3394 / CCM 3739 / CIP 104546 / IAM 13178 / JCM 8861 / NBRC 102185 / NCIMB 2190 / MS3</strain>
    </source>
</reference>
<dbReference type="PaxDb" id="547559-Nmag_2003"/>
<dbReference type="AlphaFoldDB" id="D3SVG6"/>
<evidence type="ECO:0000313" key="3">
    <source>
        <dbReference type="Proteomes" id="UP000001879"/>
    </source>
</evidence>
<evidence type="ECO:0000256" key="1">
    <source>
        <dbReference type="SAM" id="MobiDB-lite"/>
    </source>
</evidence>
<proteinExistence type="predicted"/>
<name>D3SVG6_NATMM</name>
<reference evidence="2 3" key="2">
    <citation type="journal article" date="2012" name="BMC Genomics">
        <title>A comparative genomics perspective on the genetic content of the alkaliphilic haloarchaeon Natrialba magadii ATCC 43099T.</title>
        <authorList>
            <person name="Siddaramappa S."/>
            <person name="Challacombe J.F."/>
            <person name="Decastro R.E."/>
            <person name="Pfeiffer F."/>
            <person name="Sastre D.E."/>
            <person name="Gimenez M.I."/>
            <person name="Paggi R.A."/>
            <person name="Detter J.C."/>
            <person name="Davenport K.W."/>
            <person name="Goodwin L.A."/>
            <person name="Kyrpides N."/>
            <person name="Tapia R."/>
            <person name="Pitluck S."/>
            <person name="Lucas S."/>
            <person name="Woyke T."/>
            <person name="Maupin-Furlow J.A."/>
        </authorList>
    </citation>
    <scope>NUCLEOTIDE SEQUENCE [LARGE SCALE GENOMIC DNA]</scope>
    <source>
        <strain evidence="3">ATCC 43099 / DSM 3394 / CCM 3739 / CIP 104546 / IAM 13178 / JCM 8861 / NBRC 102185 / NCIMB 2190 / MS3</strain>
    </source>
</reference>
<feature type="compositionally biased region" description="Basic and acidic residues" evidence="1">
    <location>
        <begin position="929"/>
        <end position="941"/>
    </location>
</feature>
<dbReference type="STRING" id="547559.Nmag_2003"/>
<dbReference type="eggNOG" id="arCOG11365">
    <property type="taxonomic scope" value="Archaea"/>
</dbReference>
<sequence length="941" mass="101633">MAHKTHPSAEQALKLGVVLIAVMLFASTAFAAGVGAVGDVPPEEAEGPELLIETSVDNDHACTHDEYDDRTALDAGDSPDDAPVVTDDHVIWNVTVDGGEGFVQFDNTEHDVYPGLDSWVFYYADGDLEPTDGEVLETGDVPECGLDSYAEVETPEDGVFNLQLTSDEHDDGDDADGEISVEDDINADDESFDVTTSDYTELTDGVVLVEDGQDNGETYDPVGEGETLTVDVGDAGLDLNDGEDVTATLYESDSQENELDTDSTTVEEAVGDEIEEVEIVDRSTDEVAAYVHDDHWHDELPHVDEGEHISLGANIETADGEEIDLSDEEYSLDVELADEANEDVVTFDEHGDHVHIEGEEEGHTDVVFQLVHDDHVEYETPSIAVEVENHNDGDGSEFDEVSVFELHQDGEEVASVDDGEWDGEVPGIVYEPGEERYGNFIAVTLHASAEDEHGNEIELGPDSPYELGVEPADETAEELLSIDERGDSVVLGGEGSATADVTFQIRDADGVEYETPVTSVDIDAPKGVKLLAETEVDHDHAAFHGEIDPRTPIDAGAAPGDGPVLEEDHVYWNVTYDGTAGYVTFDAHSDETIIDGPFVFYTADGSVEPVNAEVLERGEVGEIEQPSGGTYETDTIEEYIKVETPEDGQIHFQVSRNLSANSTTTENDFAGIVADDEPLPVAADGLIDEDGATIDDDEATVQLVRDGTVLAQTHGVSIDDGQISDATIDTEAIADDVEPGPATVEIAGVETETEAQVELVHEAHSLENEFTTTSLPQPATLHTESVDTIDRWDTDNQSYVSLGAQYGDGDTIANPDDLHRGLYIGAADDARLGYEFETDSRPAPSDTHLSNGWHLASSNFAVGENDGNRTLEKDLVNVDPAADGVTIFDYEQRTQLDPSASIAGFDTYWVYVDDPDRTDRGIVRPNYDPVERSDILHGTDE</sequence>
<dbReference type="EMBL" id="CP001932">
    <property type="protein sequence ID" value="ADD05574.1"/>
    <property type="molecule type" value="Genomic_DNA"/>
</dbReference>
<gene>
    <name evidence="2" type="ordered locus">Nmag_2003</name>
</gene>
<accession>D3SVG6</accession>
<organism evidence="2 3">
    <name type="scientific">Natrialba magadii (strain ATCC 43099 / DSM 3394 / CCM 3739 / CIP 104546 / IAM 13178 / JCM 8861 / NBRC 102185 / NCIMB 2190 / MS3)</name>
    <name type="common">Natronobacterium magadii</name>
    <dbReference type="NCBI Taxonomy" id="547559"/>
    <lineage>
        <taxon>Archaea</taxon>
        <taxon>Methanobacteriati</taxon>
        <taxon>Methanobacteriota</taxon>
        <taxon>Stenosarchaea group</taxon>
        <taxon>Halobacteria</taxon>
        <taxon>Halobacteriales</taxon>
        <taxon>Natrialbaceae</taxon>
        <taxon>Natrialba</taxon>
    </lineage>
</organism>
<dbReference type="KEGG" id="nmg:Nmag_2003"/>
<dbReference type="HOGENOM" id="CLU_311841_0_0_2"/>
<keyword evidence="3" id="KW-1185">Reference proteome</keyword>